<evidence type="ECO:0000313" key="2">
    <source>
        <dbReference type="Proteomes" id="UP000317977"/>
    </source>
</evidence>
<dbReference type="Proteomes" id="UP000317977">
    <property type="component" value="Unassembled WGS sequence"/>
</dbReference>
<gene>
    <name evidence="1" type="ORF">Poly59_30070</name>
</gene>
<evidence type="ECO:0000313" key="1">
    <source>
        <dbReference type="EMBL" id="TWU51415.1"/>
    </source>
</evidence>
<dbReference type="EMBL" id="SJPX01000003">
    <property type="protein sequence ID" value="TWU51415.1"/>
    <property type="molecule type" value="Genomic_DNA"/>
</dbReference>
<dbReference type="RefSeq" id="WP_146534779.1">
    <property type="nucleotide sequence ID" value="NZ_SJPX01000003.1"/>
</dbReference>
<reference evidence="1 2" key="1">
    <citation type="submission" date="2019-02" db="EMBL/GenBank/DDBJ databases">
        <title>Deep-cultivation of Planctomycetes and their phenomic and genomic characterization uncovers novel biology.</title>
        <authorList>
            <person name="Wiegand S."/>
            <person name="Jogler M."/>
            <person name="Boedeker C."/>
            <person name="Pinto D."/>
            <person name="Vollmers J."/>
            <person name="Rivas-Marin E."/>
            <person name="Kohn T."/>
            <person name="Peeters S.H."/>
            <person name="Heuer A."/>
            <person name="Rast P."/>
            <person name="Oberbeckmann S."/>
            <person name="Bunk B."/>
            <person name="Jeske O."/>
            <person name="Meyerdierks A."/>
            <person name="Storesund J.E."/>
            <person name="Kallscheuer N."/>
            <person name="Luecker S."/>
            <person name="Lage O.M."/>
            <person name="Pohl T."/>
            <person name="Merkel B.J."/>
            <person name="Hornburger P."/>
            <person name="Mueller R.-W."/>
            <person name="Bruemmer F."/>
            <person name="Labrenz M."/>
            <person name="Spormann A.M."/>
            <person name="Op Den Camp H."/>
            <person name="Overmann J."/>
            <person name="Amann R."/>
            <person name="Jetten M.S.M."/>
            <person name="Mascher T."/>
            <person name="Medema M.H."/>
            <person name="Devos D.P."/>
            <person name="Kaster A.-K."/>
            <person name="Ovreas L."/>
            <person name="Rohde M."/>
            <person name="Galperin M.Y."/>
            <person name="Jogler C."/>
        </authorList>
    </citation>
    <scope>NUCLEOTIDE SEQUENCE [LARGE SCALE GENOMIC DNA]</scope>
    <source>
        <strain evidence="1 2">Poly59</strain>
    </source>
</reference>
<sequence length="243" mass="28030">MHDAIDDLYATFAHCRIGDDFTGCDCCVGPEHSARLGAPPLRELTYEELERYSRKAISTWGNVRHFKHFLPRLLELSIEHRDDFLDLAVVFGKLKYGQFDSWPQRERDAVNRFFDEYWEYQLDDPIIGAFEDSIDTVLCSISNALSSVQRFLDVWIAKRTDNAKRHLAAFILNNDDTLLKKGRLSNAFWDTTGQPHTEVVNWLQADAVYRFFDGPDDPVLIDDFAYAWPQLMAIRSALTATQT</sequence>
<proteinExistence type="predicted"/>
<organism evidence="1 2">
    <name type="scientific">Rubripirellula reticaptiva</name>
    <dbReference type="NCBI Taxonomy" id="2528013"/>
    <lineage>
        <taxon>Bacteria</taxon>
        <taxon>Pseudomonadati</taxon>
        <taxon>Planctomycetota</taxon>
        <taxon>Planctomycetia</taxon>
        <taxon>Pirellulales</taxon>
        <taxon>Pirellulaceae</taxon>
        <taxon>Rubripirellula</taxon>
    </lineage>
</organism>
<dbReference type="OrthoDB" id="4535590at2"/>
<comment type="caution">
    <text evidence="1">The sequence shown here is derived from an EMBL/GenBank/DDBJ whole genome shotgun (WGS) entry which is preliminary data.</text>
</comment>
<name>A0A5C6ES04_9BACT</name>
<protein>
    <submittedName>
        <fullName evidence="1">Uncharacterized protein</fullName>
    </submittedName>
</protein>
<accession>A0A5C6ES04</accession>
<dbReference type="AlphaFoldDB" id="A0A5C6ES04"/>
<keyword evidence="2" id="KW-1185">Reference proteome</keyword>